<keyword evidence="6" id="KW-0812">Transmembrane</keyword>
<keyword evidence="9" id="KW-0472">Membrane</keyword>
<evidence type="ECO:0000259" key="11">
    <source>
        <dbReference type="PROSITE" id="PS52015"/>
    </source>
</evidence>
<evidence type="ECO:0000256" key="5">
    <source>
        <dbReference type="ARBA" id="ARBA00022519"/>
    </source>
</evidence>
<feature type="signal peptide" evidence="10">
    <location>
        <begin position="1"/>
        <end position="21"/>
    </location>
</feature>
<name>A0A2A4MI89_9GAMM</name>
<dbReference type="GO" id="GO:0055085">
    <property type="term" value="P:transmembrane transport"/>
    <property type="evidence" value="ECO:0007669"/>
    <property type="project" value="InterPro"/>
</dbReference>
<dbReference type="PROSITE" id="PS52015">
    <property type="entry name" value="TONB_CTD"/>
    <property type="match status" value="1"/>
</dbReference>
<dbReference type="EMBL" id="NVQR01000113">
    <property type="protein sequence ID" value="PCH59623.1"/>
    <property type="molecule type" value="Genomic_DNA"/>
</dbReference>
<protein>
    <recommendedName>
        <fullName evidence="11">TonB C-terminal domain-containing protein</fullName>
    </recommendedName>
</protein>
<dbReference type="Proteomes" id="UP000218172">
    <property type="component" value="Unassembled WGS sequence"/>
</dbReference>
<keyword evidence="5" id="KW-0997">Cell inner membrane</keyword>
<dbReference type="NCBIfam" id="TIGR01352">
    <property type="entry name" value="tonB_Cterm"/>
    <property type="match status" value="1"/>
</dbReference>
<dbReference type="GO" id="GO:0005886">
    <property type="term" value="C:plasma membrane"/>
    <property type="evidence" value="ECO:0007669"/>
    <property type="project" value="UniProtKB-SubCell"/>
</dbReference>
<keyword evidence="10" id="KW-0732">Signal</keyword>
<evidence type="ECO:0000256" key="1">
    <source>
        <dbReference type="ARBA" id="ARBA00004383"/>
    </source>
</evidence>
<comment type="caution">
    <text evidence="12">The sequence shown here is derived from an EMBL/GenBank/DDBJ whole genome shotgun (WGS) entry which is preliminary data.</text>
</comment>
<dbReference type="Pfam" id="PF03544">
    <property type="entry name" value="TonB_C"/>
    <property type="match status" value="1"/>
</dbReference>
<evidence type="ECO:0000256" key="7">
    <source>
        <dbReference type="ARBA" id="ARBA00022927"/>
    </source>
</evidence>
<dbReference type="GO" id="GO:0015031">
    <property type="term" value="P:protein transport"/>
    <property type="evidence" value="ECO:0007669"/>
    <property type="project" value="UniProtKB-KW"/>
</dbReference>
<dbReference type="PANTHER" id="PTHR33446">
    <property type="entry name" value="PROTEIN TONB-RELATED"/>
    <property type="match status" value="1"/>
</dbReference>
<dbReference type="SUPFAM" id="SSF74653">
    <property type="entry name" value="TolA/TonB C-terminal domain"/>
    <property type="match status" value="1"/>
</dbReference>
<reference evidence="13" key="1">
    <citation type="submission" date="2017-08" db="EMBL/GenBank/DDBJ databases">
        <title>A dynamic microbial community with high functional redundancy inhabits the cold, oxic subseafloor aquifer.</title>
        <authorList>
            <person name="Tully B.J."/>
            <person name="Wheat C.G."/>
            <person name="Glazer B.T."/>
            <person name="Huber J.A."/>
        </authorList>
    </citation>
    <scope>NUCLEOTIDE SEQUENCE [LARGE SCALE GENOMIC DNA]</scope>
</reference>
<sequence length="348" mass="39937">MKPLKLIAITFLSLFTSMAQTQQTTDAFEGPTPIKLRNPKYPTSALQSATEGWVSINFMINTDGQVFEPTIIGSSGPDIFHRAALRTLNSSTWQPASINGRSVEGSSSYIFTFSMDGGERVGRSFRRRHDNLVELINSGAQEEAMELLNTLNERETRNNYESALLYLDNYTYLKKFNGSDEDQIFYIKRALMFERYDKSYIGNGGFLPEDIKTFLRKNLFILEVNARRYEEALSTYYKLRESGTNTESFDDTVIEIHKLKTDSSSYVVNGKTDSYGQWRFSLFKPNLYIDNLGSTINEFRLLCRNKFQFFAFQEGTQYQIPESWGDCHMTVLGDADVDFEIIQFGNNE</sequence>
<dbReference type="InterPro" id="IPR037682">
    <property type="entry name" value="TonB_C"/>
</dbReference>
<evidence type="ECO:0000256" key="3">
    <source>
        <dbReference type="ARBA" id="ARBA00022448"/>
    </source>
</evidence>
<organism evidence="12 13">
    <name type="scientific">SAR86 cluster bacterium</name>
    <dbReference type="NCBI Taxonomy" id="2030880"/>
    <lineage>
        <taxon>Bacteria</taxon>
        <taxon>Pseudomonadati</taxon>
        <taxon>Pseudomonadota</taxon>
        <taxon>Gammaproteobacteria</taxon>
        <taxon>SAR86 cluster</taxon>
    </lineage>
</organism>
<evidence type="ECO:0000256" key="6">
    <source>
        <dbReference type="ARBA" id="ARBA00022692"/>
    </source>
</evidence>
<keyword evidence="7" id="KW-0653">Protein transport</keyword>
<keyword evidence="8" id="KW-1133">Transmembrane helix</keyword>
<comment type="subcellular location">
    <subcellularLocation>
        <location evidence="1">Cell inner membrane</location>
        <topology evidence="1">Single-pass membrane protein</topology>
        <orientation evidence="1">Periplasmic side</orientation>
    </subcellularLocation>
</comment>
<dbReference type="InterPro" id="IPR051045">
    <property type="entry name" value="TonB-dependent_transducer"/>
</dbReference>
<accession>A0A2A4MI89</accession>
<gene>
    <name evidence="12" type="ORF">COC19_06850</name>
</gene>
<evidence type="ECO:0000256" key="9">
    <source>
        <dbReference type="ARBA" id="ARBA00023136"/>
    </source>
</evidence>
<evidence type="ECO:0000313" key="12">
    <source>
        <dbReference type="EMBL" id="PCH59623.1"/>
    </source>
</evidence>
<dbReference type="InterPro" id="IPR006260">
    <property type="entry name" value="TonB/TolA_C"/>
</dbReference>
<proteinExistence type="inferred from homology"/>
<evidence type="ECO:0000256" key="4">
    <source>
        <dbReference type="ARBA" id="ARBA00022475"/>
    </source>
</evidence>
<keyword evidence="3" id="KW-0813">Transport</keyword>
<dbReference type="AlphaFoldDB" id="A0A2A4MI89"/>
<comment type="similarity">
    <text evidence="2">Belongs to the TonB family.</text>
</comment>
<evidence type="ECO:0000256" key="8">
    <source>
        <dbReference type="ARBA" id="ARBA00022989"/>
    </source>
</evidence>
<keyword evidence="4" id="KW-1003">Cell membrane</keyword>
<feature type="chain" id="PRO_5013128047" description="TonB C-terminal domain-containing protein" evidence="10">
    <location>
        <begin position="22"/>
        <end position="348"/>
    </location>
</feature>
<dbReference type="Gene3D" id="3.30.1150.10">
    <property type="match status" value="1"/>
</dbReference>
<evidence type="ECO:0000313" key="13">
    <source>
        <dbReference type="Proteomes" id="UP000218172"/>
    </source>
</evidence>
<evidence type="ECO:0000256" key="10">
    <source>
        <dbReference type="SAM" id="SignalP"/>
    </source>
</evidence>
<feature type="domain" description="TonB C-terminal" evidence="11">
    <location>
        <begin position="26"/>
        <end position="122"/>
    </location>
</feature>
<evidence type="ECO:0000256" key="2">
    <source>
        <dbReference type="ARBA" id="ARBA00006555"/>
    </source>
</evidence>